<evidence type="ECO:0000313" key="3">
    <source>
        <dbReference type="Proteomes" id="UP000295504"/>
    </source>
</evidence>
<comment type="caution">
    <text evidence="2">The sequence shown here is derived from an EMBL/GenBank/DDBJ whole genome shotgun (WGS) entry which is preliminary data.</text>
</comment>
<name>A0A4R2TSH2_9FIRM</name>
<proteinExistence type="predicted"/>
<keyword evidence="1" id="KW-0472">Membrane</keyword>
<evidence type="ECO:0000313" key="2">
    <source>
        <dbReference type="EMBL" id="TCQ06671.1"/>
    </source>
</evidence>
<keyword evidence="1" id="KW-0812">Transmembrane</keyword>
<feature type="transmembrane region" description="Helical" evidence="1">
    <location>
        <begin position="12"/>
        <end position="28"/>
    </location>
</feature>
<dbReference type="OrthoDB" id="1956954at2"/>
<gene>
    <name evidence="2" type="ORF">EDD79_100398</name>
</gene>
<keyword evidence="1" id="KW-1133">Transmembrane helix</keyword>
<dbReference type="RefSeq" id="WP_132847554.1">
    <property type="nucleotide sequence ID" value="NZ_CP058648.1"/>
</dbReference>
<reference evidence="2 3" key="1">
    <citation type="submission" date="2019-03" db="EMBL/GenBank/DDBJ databases">
        <title>Genomic Encyclopedia of Type Strains, Phase IV (KMG-IV): sequencing the most valuable type-strain genomes for metagenomic binning, comparative biology and taxonomic classification.</title>
        <authorList>
            <person name="Goeker M."/>
        </authorList>
    </citation>
    <scope>NUCLEOTIDE SEQUENCE [LARGE SCALE GENOMIC DNA]</scope>
    <source>
        <strain evidence="2 3">DSM 100013</strain>
    </source>
</reference>
<organism evidence="2 3">
    <name type="scientific">Serpentinicella alkaliphila</name>
    <dbReference type="NCBI Taxonomy" id="1734049"/>
    <lineage>
        <taxon>Bacteria</taxon>
        <taxon>Bacillati</taxon>
        <taxon>Bacillota</taxon>
        <taxon>Clostridia</taxon>
        <taxon>Peptostreptococcales</taxon>
        <taxon>Natronincolaceae</taxon>
        <taxon>Serpentinicella</taxon>
    </lineage>
</organism>
<dbReference type="EMBL" id="SLYC01000003">
    <property type="protein sequence ID" value="TCQ06671.1"/>
    <property type="molecule type" value="Genomic_DNA"/>
</dbReference>
<accession>A0A4R2TSH2</accession>
<keyword evidence="3" id="KW-1185">Reference proteome</keyword>
<dbReference type="AlphaFoldDB" id="A0A4R2TSH2"/>
<dbReference type="Proteomes" id="UP000295504">
    <property type="component" value="Unassembled WGS sequence"/>
</dbReference>
<sequence>MGNEQSNKNKIYKYINIGLIVVILLMWGNKIYTGGRSKASGNDGLSKLAIEYYIEQTGGASEKGLEASVKNFGCHKEIHVFKDGELVMRTSFSGGQIYQID</sequence>
<protein>
    <submittedName>
        <fullName evidence="2">Uncharacterized protein</fullName>
    </submittedName>
</protein>
<evidence type="ECO:0000256" key="1">
    <source>
        <dbReference type="SAM" id="Phobius"/>
    </source>
</evidence>